<dbReference type="InterPro" id="IPR051551">
    <property type="entry name" value="Autotransporter_adhesion"/>
</dbReference>
<feature type="domain" description="Autotransporter" evidence="3">
    <location>
        <begin position="573"/>
        <end position="841"/>
    </location>
</feature>
<sequence>MRHKCKLSFSILMISSCLVQIASAGQNEPLTQLTGTTNGGTVQKGSALITSELLVRSNITIEDGGVEIVENGRTSIDATVDKGGMQIVTRGGTAMNTKIRGGKQLVFEEKGLDLTREVRKSSAYKTIISDGDGVVGQQNVYDGAWVWDTKVMGRGEQNLYMGQRKEGGRAMNTEIRGNGRQHVLMGGESYATTLRDRAVQVVYPGGFLDSLTITDTASSLIHVGTKEVVGEVKVNNEGRLYLFAGDVTNHITKGKLSVEGRSDEILFFVGKRNIAEISQIDIENLSGEGGNVIFTSILYDPRHLLLHVKKLSGNLHFQFNISAIGGGSDYLFIDDGAGKHKISVADFGTEITSPLLQTSGLVAEINLITDKSGGADFALANRFGNEIEAVDGGTYMYRLCKRDRRADSSGDTTTWYLGMVAKNAECSSTLPPATNRKSKVTTFSRELSTDVGTGTQSRSNNNGRRYKQFPKPRPPRHLREAQSVSVSSAGSPHFSEEQQQPVVSTNVQSFTDQILLRPSGPDQLLQQVRQGPSVSDFLTTPSTDAVLSLSVTPALVFKNELQTVRAGRGILERNKKTSALWTYAIKSKESVFADHIDFKLEQMGIVLGIGGLNELAHGEFYIGGFGSYDKARVAHARGGVSGINTYGIGAYATYFDHSGWYLDSVLKYNHSQNTLNAVSTNGLAIEGNYNQWAVGTSFEAGYRMKVAQHSWMQPYAQLMWLQVEGKEIKLSNEMTGDISPFTSLRSEVGLSLGYEILDGLETSLMGYVTASWLRENKDDNHTTINKQHQFVTDLSGNAGKLGIGLSSFLSNTLKLYAEAHYVKGHKTKQSLQGILGVRYSF</sequence>
<proteinExistence type="predicted"/>
<evidence type="ECO:0000259" key="3">
    <source>
        <dbReference type="PROSITE" id="PS51208"/>
    </source>
</evidence>
<dbReference type="SUPFAM" id="SSF103515">
    <property type="entry name" value="Autotransporter"/>
    <property type="match status" value="1"/>
</dbReference>
<dbReference type="PROSITE" id="PS51257">
    <property type="entry name" value="PROKAR_LIPOPROTEIN"/>
    <property type="match status" value="1"/>
</dbReference>
<feature type="compositionally biased region" description="Polar residues" evidence="1">
    <location>
        <begin position="440"/>
        <end position="463"/>
    </location>
</feature>
<evidence type="ECO:0000313" key="5">
    <source>
        <dbReference type="Proteomes" id="UP000014011"/>
    </source>
</evidence>
<dbReference type="GO" id="GO:0019867">
    <property type="term" value="C:outer membrane"/>
    <property type="evidence" value="ECO:0007669"/>
    <property type="project" value="InterPro"/>
</dbReference>
<dbReference type="InterPro" id="IPR006315">
    <property type="entry name" value="OM_autotransptr_brl_dom"/>
</dbReference>
<dbReference type="Gene3D" id="2.160.20.20">
    <property type="match status" value="1"/>
</dbReference>
<dbReference type="SUPFAM" id="SSF51126">
    <property type="entry name" value="Pectin lyase-like"/>
    <property type="match status" value="1"/>
</dbReference>
<dbReference type="InterPro" id="IPR030930">
    <property type="entry name" value="AIDA"/>
</dbReference>
<feature type="compositionally biased region" description="Basic residues" evidence="1">
    <location>
        <begin position="464"/>
        <end position="476"/>
    </location>
</feature>
<evidence type="ECO:0000313" key="4">
    <source>
        <dbReference type="EMBL" id="ENN94952.1"/>
    </source>
</evidence>
<dbReference type="InterPro" id="IPR036709">
    <property type="entry name" value="Autotransporte_beta_dom_sf"/>
</dbReference>
<dbReference type="AlphaFoldDB" id="N6VV07"/>
<dbReference type="PANTHER" id="PTHR35037">
    <property type="entry name" value="C-TERMINAL REGION OF AIDA-LIKE PROTEIN"/>
    <property type="match status" value="1"/>
</dbReference>
<accession>N6VV07</accession>
<evidence type="ECO:0000256" key="1">
    <source>
        <dbReference type="SAM" id="MobiDB-lite"/>
    </source>
</evidence>
<organism evidence="4 5">
    <name type="scientific">Bartonella vinsonii subsp. berkhoffii str. Tweed</name>
    <dbReference type="NCBI Taxonomy" id="1094502"/>
    <lineage>
        <taxon>Bacteria</taxon>
        <taxon>Pseudomonadati</taxon>
        <taxon>Pseudomonadota</taxon>
        <taxon>Alphaproteobacteria</taxon>
        <taxon>Hyphomicrobiales</taxon>
        <taxon>Bartonellaceae</taxon>
        <taxon>Bartonella</taxon>
    </lineage>
</organism>
<dbReference type="NCBIfam" id="NF040482">
    <property type="entry name" value="auto_BafA_Cterm"/>
    <property type="match status" value="1"/>
</dbReference>
<dbReference type="InterPro" id="IPR012332">
    <property type="entry name" value="Autotransporter_pectin_lyase_C"/>
</dbReference>
<dbReference type="PANTHER" id="PTHR35037:SF7">
    <property type="entry name" value="AUTOTRANSPORTER"/>
    <property type="match status" value="1"/>
</dbReference>
<dbReference type="Pfam" id="PF03212">
    <property type="entry name" value="Pertactin"/>
    <property type="match status" value="1"/>
</dbReference>
<dbReference type="Pfam" id="PF03797">
    <property type="entry name" value="Autotransporter"/>
    <property type="match status" value="1"/>
</dbReference>
<dbReference type="Proteomes" id="UP000014011">
    <property type="component" value="Unassembled WGS sequence"/>
</dbReference>
<comment type="caution">
    <text evidence="4">The sequence shown here is derived from an EMBL/GenBank/DDBJ whole genome shotgun (WGS) entry which is preliminary data.</text>
</comment>
<dbReference type="EMBL" id="AGWD01000010">
    <property type="protein sequence ID" value="ENN94952.1"/>
    <property type="molecule type" value="Genomic_DNA"/>
</dbReference>
<protein>
    <submittedName>
        <fullName evidence="4">Pertactin family virulence factor/autotransporter</fullName>
    </submittedName>
</protein>
<dbReference type="InterPro" id="IPR004899">
    <property type="entry name" value="Pertactin_central"/>
</dbReference>
<reference evidence="4 5" key="1">
    <citation type="journal article" date="2013" name="PLoS Genet.">
        <title>A gene transfer agent and a dynamic repertoire of secretion systems hold the keys to the explosive radiation of the emerging pathogen Bartonella.</title>
        <authorList>
            <person name="Guy L."/>
            <person name="Nystedt B."/>
            <person name="Toft C."/>
            <person name="Zaremba-Niedzwiedzka K."/>
            <person name="Berglund E.C."/>
            <person name="Granberg F."/>
            <person name="Naslund K."/>
            <person name="Eriksson A.S."/>
            <person name="Andersson S.G."/>
        </authorList>
    </citation>
    <scope>NUCLEOTIDE SEQUENCE [LARGE SCALE GENOMIC DNA]</scope>
    <source>
        <strain evidence="4">Tweed</strain>
    </source>
</reference>
<dbReference type="PATRIC" id="fig|1094502.3.peg.752"/>
<dbReference type="InterPro" id="IPR011050">
    <property type="entry name" value="Pectin_lyase_fold/virulence"/>
</dbReference>
<dbReference type="PROSITE" id="PS51208">
    <property type="entry name" value="AUTOTRANSPORTER"/>
    <property type="match status" value="1"/>
</dbReference>
<feature type="signal peptide" evidence="2">
    <location>
        <begin position="1"/>
        <end position="24"/>
    </location>
</feature>
<dbReference type="SMART" id="SM00869">
    <property type="entry name" value="Autotransporter"/>
    <property type="match status" value="1"/>
</dbReference>
<dbReference type="InterPro" id="IPR005546">
    <property type="entry name" value="Autotransporte_beta"/>
</dbReference>
<feature type="region of interest" description="Disordered" evidence="1">
    <location>
        <begin position="428"/>
        <end position="501"/>
    </location>
</feature>
<keyword evidence="2" id="KW-0732">Signal</keyword>
<name>N6VV07_BARVB</name>
<feature type="chain" id="PRO_5004126727" evidence="2">
    <location>
        <begin position="25"/>
        <end position="841"/>
    </location>
</feature>
<dbReference type="RefSeq" id="WP_010705040.1">
    <property type="nucleotide sequence ID" value="NZ_KB915632.1"/>
</dbReference>
<dbReference type="NCBIfam" id="TIGR04415">
    <property type="entry name" value="O_hepto_targRPT"/>
    <property type="match status" value="1"/>
</dbReference>
<dbReference type="HOGENOM" id="CLU_002318_5_0_5"/>
<dbReference type="Gene3D" id="2.40.128.130">
    <property type="entry name" value="Autotransporter beta-domain"/>
    <property type="match status" value="1"/>
</dbReference>
<evidence type="ECO:0000256" key="2">
    <source>
        <dbReference type="SAM" id="SignalP"/>
    </source>
</evidence>
<dbReference type="NCBIfam" id="TIGR01414">
    <property type="entry name" value="autotrans_barl"/>
    <property type="match status" value="1"/>
</dbReference>
<gene>
    <name evidence="4" type="ORF">BVtw_06460</name>
</gene>